<dbReference type="Proteomes" id="UP000194151">
    <property type="component" value="Chromosome"/>
</dbReference>
<dbReference type="InterPro" id="IPR032466">
    <property type="entry name" value="Metal_Hydrolase"/>
</dbReference>
<sequence>MSDATPPRTGDARGGSGQALAYVPDRTETPRMPGRPRHVLMPGACDAHCHVFGPYDRFPLQQPSSYAAPDAPAERYLSMLDTLGAQRGVLVQPAPYGTEPAALLDALRQGAGRLRGVAVADPQVSDAQLRAWSEAGVRALRFVEARDPAGRLFPGSVGFDQIAALAPRMKQHGLHAQLWAPCDVYTRHLPALAGLGLTLVIDHLGSLVPGRGPQDAVFQLLRGLLADGAIWMKLTLCRVGTAPDYADARYLHDAFTAANPDQVLWGSDWPYVRMGDKAPAADALLDVAWDWLGSDALRQKVWVDNPARLYGFPKG</sequence>
<proteinExistence type="predicted"/>
<name>A0A1W6YNB5_9BORD</name>
<dbReference type="OrthoDB" id="9787654at2"/>
<dbReference type="Gene3D" id="3.20.20.140">
    <property type="entry name" value="Metal-dependent hydrolases"/>
    <property type="match status" value="1"/>
</dbReference>
<keyword evidence="3" id="KW-0378">Hydrolase</keyword>
<dbReference type="EMBL" id="CP021108">
    <property type="protein sequence ID" value="ARP82545.1"/>
    <property type="molecule type" value="Genomic_DNA"/>
</dbReference>
<protein>
    <submittedName>
        <fullName evidence="3">2-pyrone-4,6-dicarboxylate hydrolase</fullName>
    </submittedName>
</protein>
<feature type="region of interest" description="Disordered" evidence="1">
    <location>
        <begin position="1"/>
        <end position="20"/>
    </location>
</feature>
<evidence type="ECO:0000256" key="1">
    <source>
        <dbReference type="SAM" id="MobiDB-lite"/>
    </source>
</evidence>
<dbReference type="InterPro" id="IPR006680">
    <property type="entry name" value="Amidohydro-rel"/>
</dbReference>
<evidence type="ECO:0000259" key="2">
    <source>
        <dbReference type="Pfam" id="PF04909"/>
    </source>
</evidence>
<dbReference type="KEGG" id="bgv:CAL12_18135"/>
<dbReference type="InterPro" id="IPR052358">
    <property type="entry name" value="Aro_Compnd_Degr_Hydrolases"/>
</dbReference>
<keyword evidence="4" id="KW-1185">Reference proteome</keyword>
<dbReference type="STRING" id="1416806.CAL12_18135"/>
<dbReference type="PANTHER" id="PTHR35563">
    <property type="entry name" value="BARREL METAL-DEPENDENT HYDROLASE, PUTATIVE (AFU_ORTHOLOGUE AFUA_1G16240)-RELATED"/>
    <property type="match status" value="1"/>
</dbReference>
<reference evidence="3 4" key="1">
    <citation type="submission" date="2017-05" db="EMBL/GenBank/DDBJ databases">
        <title>Complete and WGS of Bordetella genogroups.</title>
        <authorList>
            <person name="Spilker T."/>
            <person name="LiPuma J."/>
        </authorList>
    </citation>
    <scope>NUCLEOTIDE SEQUENCE [LARGE SCALE GENOMIC DNA]</scope>
    <source>
        <strain evidence="3 4">AU19157</strain>
    </source>
</reference>
<evidence type="ECO:0000313" key="4">
    <source>
        <dbReference type="Proteomes" id="UP000194151"/>
    </source>
</evidence>
<dbReference type="Pfam" id="PF04909">
    <property type="entry name" value="Amidohydro_2"/>
    <property type="match status" value="1"/>
</dbReference>
<dbReference type="PANTHER" id="PTHR35563:SF2">
    <property type="entry name" value="BARREL METAL-DEPENDENT HYDROLASE, PUTATIVE (AFU_ORTHOLOGUE AFUA_1G16240)-RELATED"/>
    <property type="match status" value="1"/>
</dbReference>
<accession>A0A1W6YNB5</accession>
<dbReference type="AlphaFoldDB" id="A0A1W6YNB5"/>
<dbReference type="GO" id="GO:0016787">
    <property type="term" value="F:hydrolase activity"/>
    <property type="evidence" value="ECO:0007669"/>
    <property type="project" value="UniProtKB-KW"/>
</dbReference>
<organism evidence="3 4">
    <name type="scientific">Bordetella genomosp. 8</name>
    <dbReference type="NCBI Taxonomy" id="1416806"/>
    <lineage>
        <taxon>Bacteria</taxon>
        <taxon>Pseudomonadati</taxon>
        <taxon>Pseudomonadota</taxon>
        <taxon>Betaproteobacteria</taxon>
        <taxon>Burkholderiales</taxon>
        <taxon>Alcaligenaceae</taxon>
        <taxon>Bordetella</taxon>
    </lineage>
</organism>
<feature type="domain" description="Amidohydrolase-related" evidence="2">
    <location>
        <begin position="45"/>
        <end position="312"/>
    </location>
</feature>
<dbReference type="RefSeq" id="WP_086065906.1">
    <property type="nucleotide sequence ID" value="NZ_CP021108.1"/>
</dbReference>
<dbReference type="SUPFAM" id="SSF51556">
    <property type="entry name" value="Metallo-dependent hydrolases"/>
    <property type="match status" value="1"/>
</dbReference>
<gene>
    <name evidence="3" type="ORF">CAL12_18135</name>
</gene>
<evidence type="ECO:0000313" key="3">
    <source>
        <dbReference type="EMBL" id="ARP82545.1"/>
    </source>
</evidence>